<reference evidence="1" key="1">
    <citation type="submission" date="2019-04" db="EMBL/GenBank/DDBJ databases">
        <authorList>
            <consortium name="Pathogen Informatics"/>
        </authorList>
    </citation>
    <scope>NUCLEOTIDE SEQUENCE</scope>
    <source>
        <strain evidence="1">NCTC9183</strain>
    </source>
</reference>
<evidence type="ECO:0000313" key="1">
    <source>
        <dbReference type="EMBL" id="VTM55112.1"/>
    </source>
</evidence>
<protein>
    <submittedName>
        <fullName evidence="1">Uncharacterized protein</fullName>
    </submittedName>
</protein>
<accession>A0A4P0Y3U3</accession>
<name>A0A4P0Y3U3_KLEPN</name>
<gene>
    <name evidence="1" type="ORF">NCTC9183_03365</name>
</gene>
<dbReference type="EMBL" id="CABDVL010000003">
    <property type="protein sequence ID" value="VTM55112.1"/>
    <property type="molecule type" value="Genomic_DNA"/>
</dbReference>
<organism evidence="1">
    <name type="scientific">Klebsiella pneumoniae</name>
    <dbReference type="NCBI Taxonomy" id="573"/>
    <lineage>
        <taxon>Bacteria</taxon>
        <taxon>Pseudomonadati</taxon>
        <taxon>Pseudomonadota</taxon>
        <taxon>Gammaproteobacteria</taxon>
        <taxon>Enterobacterales</taxon>
        <taxon>Enterobacteriaceae</taxon>
        <taxon>Klebsiella/Raoultella group</taxon>
        <taxon>Klebsiella</taxon>
        <taxon>Klebsiella pneumoniae complex</taxon>
    </lineage>
</organism>
<sequence>MEAVSDKLFPGAALADDQHRFIQRGQPGNLFQHLEKAVGLAQQIILVLRHDEFRH</sequence>
<dbReference type="Proteomes" id="UP000507695">
    <property type="component" value="Unassembled WGS sequence"/>
</dbReference>
<proteinExistence type="predicted"/>
<dbReference type="AlphaFoldDB" id="A0A4P0Y3U3"/>